<dbReference type="EMBL" id="MHQC01000036">
    <property type="protein sequence ID" value="OGZ94441.1"/>
    <property type="molecule type" value="Genomic_DNA"/>
</dbReference>
<feature type="transmembrane region" description="Helical" evidence="1">
    <location>
        <begin position="40"/>
        <end position="59"/>
    </location>
</feature>
<protein>
    <submittedName>
        <fullName evidence="2">Uncharacterized protein</fullName>
    </submittedName>
</protein>
<name>A0A1G2K795_9BACT</name>
<keyword evidence="1" id="KW-0472">Membrane</keyword>
<proteinExistence type="predicted"/>
<dbReference type="Proteomes" id="UP000177152">
    <property type="component" value="Unassembled WGS sequence"/>
</dbReference>
<reference evidence="2 3" key="1">
    <citation type="journal article" date="2016" name="Nat. Commun.">
        <title>Thousands of microbial genomes shed light on interconnected biogeochemical processes in an aquifer system.</title>
        <authorList>
            <person name="Anantharaman K."/>
            <person name="Brown C.T."/>
            <person name="Hug L.A."/>
            <person name="Sharon I."/>
            <person name="Castelle C.J."/>
            <person name="Probst A.J."/>
            <person name="Thomas B.C."/>
            <person name="Singh A."/>
            <person name="Wilkins M.J."/>
            <person name="Karaoz U."/>
            <person name="Brodie E.L."/>
            <person name="Williams K.H."/>
            <person name="Hubbard S.S."/>
            <person name="Banfield J.F."/>
        </authorList>
    </citation>
    <scope>NUCLEOTIDE SEQUENCE [LARGE SCALE GENOMIC DNA]</scope>
</reference>
<keyword evidence="1" id="KW-1133">Transmembrane helix</keyword>
<organism evidence="2 3">
    <name type="scientific">Candidatus Sungbacteria bacterium RIFCSPHIGHO2_01_FULL_47_32</name>
    <dbReference type="NCBI Taxonomy" id="1802264"/>
    <lineage>
        <taxon>Bacteria</taxon>
        <taxon>Candidatus Sungiibacteriota</taxon>
    </lineage>
</organism>
<comment type="caution">
    <text evidence="2">The sequence shown here is derived from an EMBL/GenBank/DDBJ whole genome shotgun (WGS) entry which is preliminary data.</text>
</comment>
<gene>
    <name evidence="2" type="ORF">A2633_04155</name>
</gene>
<evidence type="ECO:0000256" key="1">
    <source>
        <dbReference type="SAM" id="Phobius"/>
    </source>
</evidence>
<evidence type="ECO:0000313" key="3">
    <source>
        <dbReference type="Proteomes" id="UP000177152"/>
    </source>
</evidence>
<keyword evidence="1" id="KW-0812">Transmembrane</keyword>
<accession>A0A1G2K795</accession>
<feature type="transmembrane region" description="Helical" evidence="1">
    <location>
        <begin position="79"/>
        <end position="97"/>
    </location>
</feature>
<sequence length="98" mass="11142">MHSENLKEKLNKVYTPLFFTGNLVMLVGYSWKLLFGSEGFFGLIFLSSGAFLLLASISIKTFQVERTGSLVEQKKFYRASFYGMVFAFVVLLFALFIS</sequence>
<feature type="transmembrane region" description="Helical" evidence="1">
    <location>
        <begin position="12"/>
        <end position="34"/>
    </location>
</feature>
<evidence type="ECO:0000313" key="2">
    <source>
        <dbReference type="EMBL" id="OGZ94441.1"/>
    </source>
</evidence>
<dbReference type="AlphaFoldDB" id="A0A1G2K795"/>